<evidence type="ECO:0000313" key="1">
    <source>
        <dbReference type="EMBL" id="KAJ9089161.1"/>
    </source>
</evidence>
<reference evidence="1" key="1">
    <citation type="submission" date="2022-04" db="EMBL/GenBank/DDBJ databases">
        <title>Genome of the entomopathogenic fungus Entomophthora muscae.</title>
        <authorList>
            <person name="Elya C."/>
            <person name="Lovett B.R."/>
            <person name="Lee E."/>
            <person name="Macias A.M."/>
            <person name="Hajek A.E."/>
            <person name="De Bivort B.L."/>
            <person name="Kasson M.T."/>
            <person name="De Fine Licht H.H."/>
            <person name="Stajich J.E."/>
        </authorList>
    </citation>
    <scope>NUCLEOTIDE SEQUENCE</scope>
    <source>
        <strain evidence="1">Berkeley</strain>
    </source>
</reference>
<keyword evidence="2" id="KW-1185">Reference proteome</keyword>
<organism evidence="1 2">
    <name type="scientific">Entomophthora muscae</name>
    <dbReference type="NCBI Taxonomy" id="34485"/>
    <lineage>
        <taxon>Eukaryota</taxon>
        <taxon>Fungi</taxon>
        <taxon>Fungi incertae sedis</taxon>
        <taxon>Zoopagomycota</taxon>
        <taxon>Entomophthoromycotina</taxon>
        <taxon>Entomophthoromycetes</taxon>
        <taxon>Entomophthorales</taxon>
        <taxon>Entomophthoraceae</taxon>
        <taxon>Entomophthora</taxon>
    </lineage>
</organism>
<name>A0ACC2URE3_9FUNG</name>
<comment type="caution">
    <text evidence="1">The sequence shown here is derived from an EMBL/GenBank/DDBJ whole genome shotgun (WGS) entry which is preliminary data.</text>
</comment>
<proteinExistence type="predicted"/>
<dbReference type="Proteomes" id="UP001165960">
    <property type="component" value="Unassembled WGS sequence"/>
</dbReference>
<protein>
    <submittedName>
        <fullName evidence="1">Uncharacterized protein</fullName>
    </submittedName>
</protein>
<sequence>MLPPLVKYVVLTILHVLFLLLLEEDSSSLLEVPDDFPGKSLIVISTGNSLIRSLVPNDEGLPFVQDALPAIPVSTAPLSLPVPPKIVPLFGYPSLQNKPSPNCTPWLLTGMLLMDFNTHLPPMTLNLSL</sequence>
<accession>A0ACC2URE3</accession>
<gene>
    <name evidence="1" type="ORF">DSO57_1015671</name>
</gene>
<dbReference type="EMBL" id="QTSX02000062">
    <property type="protein sequence ID" value="KAJ9089161.1"/>
    <property type="molecule type" value="Genomic_DNA"/>
</dbReference>
<evidence type="ECO:0000313" key="2">
    <source>
        <dbReference type="Proteomes" id="UP001165960"/>
    </source>
</evidence>